<dbReference type="InterPro" id="IPR029060">
    <property type="entry name" value="PIN-like_dom_sf"/>
</dbReference>
<keyword evidence="2" id="KW-1185">Reference proteome</keyword>
<dbReference type="RefSeq" id="WP_190417993.1">
    <property type="nucleotide sequence ID" value="NZ_JAMPKK010000035.1"/>
</dbReference>
<dbReference type="EMBL" id="JAMPKK010000035">
    <property type="protein sequence ID" value="MEP0865974.1"/>
    <property type="molecule type" value="Genomic_DNA"/>
</dbReference>
<proteinExistence type="predicted"/>
<name>A0ABV0JS92_9CYAN</name>
<dbReference type="SUPFAM" id="SSF88723">
    <property type="entry name" value="PIN domain-like"/>
    <property type="match status" value="1"/>
</dbReference>
<evidence type="ECO:0000313" key="2">
    <source>
        <dbReference type="Proteomes" id="UP001442494"/>
    </source>
</evidence>
<sequence length="149" mass="16490">MSRVVLLDAGPVGMVTNPRATALCRECRLWLDSLEPRGYDVMLPEIADYEVRRELLRASKVAGIRQLDQLKSLIIYLPITTQVMLKAAELWAEARRAGRPTADPNALDGDVILAAQAILVANEGNEVVIATTNVGHLSQFVDAREWRLI</sequence>
<reference evidence="1 2" key="1">
    <citation type="submission" date="2022-04" db="EMBL/GenBank/DDBJ databases">
        <title>Positive selection, recombination, and allopatry shape intraspecific diversity of widespread and dominant cyanobacteria.</title>
        <authorList>
            <person name="Wei J."/>
            <person name="Shu W."/>
            <person name="Hu C."/>
        </authorList>
    </citation>
    <scope>NUCLEOTIDE SEQUENCE [LARGE SCALE GENOMIC DNA]</scope>
    <source>
        <strain evidence="1 2">GB2-A5</strain>
    </source>
</reference>
<evidence type="ECO:0000313" key="1">
    <source>
        <dbReference type="EMBL" id="MEP0865974.1"/>
    </source>
</evidence>
<organism evidence="1 2">
    <name type="scientific">Funiculus sociatus GB2-A5</name>
    <dbReference type="NCBI Taxonomy" id="2933946"/>
    <lineage>
        <taxon>Bacteria</taxon>
        <taxon>Bacillati</taxon>
        <taxon>Cyanobacteriota</taxon>
        <taxon>Cyanophyceae</taxon>
        <taxon>Coleofasciculales</taxon>
        <taxon>Coleofasciculaceae</taxon>
        <taxon>Funiculus</taxon>
    </lineage>
</organism>
<comment type="caution">
    <text evidence="1">The sequence shown here is derived from an EMBL/GenBank/DDBJ whole genome shotgun (WGS) entry which is preliminary data.</text>
</comment>
<dbReference type="Gene3D" id="3.40.50.1010">
    <property type="entry name" value="5'-nuclease"/>
    <property type="match status" value="1"/>
</dbReference>
<dbReference type="Proteomes" id="UP001442494">
    <property type="component" value="Unassembled WGS sequence"/>
</dbReference>
<protein>
    <submittedName>
        <fullName evidence="1">Nucleic acid-binding protein</fullName>
    </submittedName>
</protein>
<gene>
    <name evidence="1" type="ORF">NDI37_16015</name>
</gene>
<accession>A0ABV0JS92</accession>